<dbReference type="SMART" id="SM00320">
    <property type="entry name" value="WD40"/>
    <property type="match status" value="2"/>
</dbReference>
<dbReference type="Gene3D" id="1.20.1280.50">
    <property type="match status" value="1"/>
</dbReference>
<feature type="region of interest" description="Disordered" evidence="4">
    <location>
        <begin position="787"/>
        <end position="812"/>
    </location>
</feature>
<dbReference type="Proteomes" id="UP000008493">
    <property type="component" value="Unassembled WGS sequence"/>
</dbReference>
<evidence type="ECO:0000313" key="7">
    <source>
        <dbReference type="Proteomes" id="UP000008493"/>
    </source>
</evidence>
<dbReference type="InterPro" id="IPR015943">
    <property type="entry name" value="WD40/YVTN_repeat-like_dom_sf"/>
</dbReference>
<dbReference type="InterPro" id="IPR001680">
    <property type="entry name" value="WD40_rpt"/>
</dbReference>
<feature type="repeat" description="WD" evidence="3">
    <location>
        <begin position="243"/>
        <end position="283"/>
    </location>
</feature>
<dbReference type="PROSITE" id="PS50181">
    <property type="entry name" value="FBOX"/>
    <property type="match status" value="1"/>
</dbReference>
<organism evidence="6 7">
    <name type="scientific">Agaricus bisporus var. burnettii (strain JB137-S8 / ATCC MYA-4627 / FGSC 10392)</name>
    <name type="common">White button mushroom</name>
    <dbReference type="NCBI Taxonomy" id="597362"/>
    <lineage>
        <taxon>Eukaryota</taxon>
        <taxon>Fungi</taxon>
        <taxon>Dikarya</taxon>
        <taxon>Basidiomycota</taxon>
        <taxon>Agaricomycotina</taxon>
        <taxon>Agaricomycetes</taxon>
        <taxon>Agaricomycetidae</taxon>
        <taxon>Agaricales</taxon>
        <taxon>Agaricineae</taxon>
        <taxon>Agaricaceae</taxon>
        <taxon>Agaricus</taxon>
    </lineage>
</organism>
<dbReference type="EMBL" id="JH971401">
    <property type="protein sequence ID" value="EKM76580.1"/>
    <property type="molecule type" value="Genomic_DNA"/>
</dbReference>
<sequence>MPSSWLIVQDETAGSKGEMPHGPQRDVLRLILDIPAEVLTGVTSHLDPPSLLSLSVVNKRLYDHVNDDGTWHRAFAQQLLGIGFQNDLHDCHKRLLLRREAKTWKQEFIARFHLLKKWALSRSSTIRHIPVHSGISSMHLMSNDSALLCASTAYGIVSRSLPLTGRILTGYINSTGPRIGNGVGNPNVEFAPNISTCVLASDGATAMVLWGKRNGEVTISTANKAVDLSRRGVGFLITRCSIDDEHDGPVLGATWDGNNLAVTGGGDGRIKIWNPQSMRCLWTSDQQRCDLAIDPVVKVASALSTKGLIIGCTRSGNILMFTGFAGSFTPNVKLGRNHDDVDSDSVHTFSIPCPSTSPIDSRIIASLHIDSHASRAEPTLLAAYENDVHFYRITLTPDDAGELQFHIDTFGDHLFGPLSCVRPFFANRPDQSSFILTGDRMGGIGVYEWQGGNIDSTKGAIRPFQRIEAHADGSTITAIHWDGTTLITGSSRGTTHVFDGLRFQELRSFASPTPKFRGRGHAPPVDPNDDGRVRQILVSPDRDVMVASVGNAVLTWKAGKVNKNVSGGVRGRIPIDGSIHRKKKGHGGKWLQQAELKESIADSRHLLEQQPKNLRLAHDKSQEHQASHDVLGLSEQEALEYAIMLSREEPVHNTYEGPSTTIECDHSSSPEHPVTLGDAVFCWDTDDVSSDYIASKSSDSDLIPITASSSSSSANGDVAFSPLLSDSTPSTSAEGDVHFPLISGNATPVKSRGEGSSRPSQISNNLSRFSAWNIPLLKPAGLSSPSSVHSAGSALSSPSQRLVARSTAAEDEFDEDLRLALELSLAEAISRGEA</sequence>
<keyword evidence="1 3" id="KW-0853">WD repeat</keyword>
<evidence type="ECO:0000256" key="2">
    <source>
        <dbReference type="ARBA" id="ARBA00022737"/>
    </source>
</evidence>
<dbReference type="InParanoid" id="K5XPG4"/>
<evidence type="ECO:0000256" key="4">
    <source>
        <dbReference type="SAM" id="MobiDB-lite"/>
    </source>
</evidence>
<dbReference type="RefSeq" id="XP_007332752.1">
    <property type="nucleotide sequence ID" value="XM_007332690.1"/>
</dbReference>
<evidence type="ECO:0000313" key="6">
    <source>
        <dbReference type="EMBL" id="EKM76580.1"/>
    </source>
</evidence>
<feature type="region of interest" description="Disordered" evidence="4">
    <location>
        <begin position="512"/>
        <end position="531"/>
    </location>
</feature>
<dbReference type="AlphaFoldDB" id="K5XPG4"/>
<dbReference type="OMA" id="EFSPHVS"/>
<keyword evidence="2" id="KW-0677">Repeat</keyword>
<dbReference type="PANTHER" id="PTHR22847">
    <property type="entry name" value="WD40 REPEAT PROTEIN"/>
    <property type="match status" value="1"/>
</dbReference>
<protein>
    <recommendedName>
        <fullName evidence="5">F-box domain-containing protein</fullName>
    </recommendedName>
</protein>
<dbReference type="KEGG" id="abp:AGABI1DRAFT122514"/>
<dbReference type="SUPFAM" id="SSF50969">
    <property type="entry name" value="YVTN repeat-like/Quinoprotein amine dehydrogenase"/>
    <property type="match status" value="1"/>
</dbReference>
<dbReference type="InterPro" id="IPR001810">
    <property type="entry name" value="F-box_dom"/>
</dbReference>
<keyword evidence="7" id="KW-1185">Reference proteome</keyword>
<feature type="region of interest" description="Disordered" evidence="4">
    <location>
        <begin position="726"/>
        <end position="762"/>
    </location>
</feature>
<dbReference type="Pfam" id="PF12937">
    <property type="entry name" value="F-box-like"/>
    <property type="match status" value="1"/>
</dbReference>
<name>K5XPG4_AGABU</name>
<dbReference type="SMART" id="SM00726">
    <property type="entry name" value="UIM"/>
    <property type="match status" value="2"/>
</dbReference>
<dbReference type="eggNOG" id="KOG0274">
    <property type="taxonomic scope" value="Eukaryota"/>
</dbReference>
<feature type="domain" description="F-box" evidence="5">
    <location>
        <begin position="28"/>
        <end position="74"/>
    </location>
</feature>
<dbReference type="InterPro" id="IPR003903">
    <property type="entry name" value="UIM_dom"/>
</dbReference>
<accession>K5XPG4</accession>
<evidence type="ECO:0000259" key="5">
    <source>
        <dbReference type="PROSITE" id="PS50181"/>
    </source>
</evidence>
<dbReference type="HOGENOM" id="CLU_008398_0_0_1"/>
<gene>
    <name evidence="6" type="ORF">AGABI1DRAFT_122514</name>
</gene>
<dbReference type="SMART" id="SM00256">
    <property type="entry name" value="FBOX"/>
    <property type="match status" value="1"/>
</dbReference>
<dbReference type="GO" id="GO:1990234">
    <property type="term" value="C:transferase complex"/>
    <property type="evidence" value="ECO:0007669"/>
    <property type="project" value="UniProtKB-ARBA"/>
</dbReference>
<dbReference type="OrthoDB" id="429520at2759"/>
<dbReference type="InterPro" id="IPR036322">
    <property type="entry name" value="WD40_repeat_dom_sf"/>
</dbReference>
<dbReference type="InterPro" id="IPR036047">
    <property type="entry name" value="F-box-like_dom_sf"/>
</dbReference>
<dbReference type="SUPFAM" id="SSF81383">
    <property type="entry name" value="F-box domain"/>
    <property type="match status" value="1"/>
</dbReference>
<evidence type="ECO:0000256" key="3">
    <source>
        <dbReference type="PROSITE-ProRule" id="PRU00221"/>
    </source>
</evidence>
<dbReference type="GeneID" id="18825903"/>
<feature type="compositionally biased region" description="Low complexity" evidence="4">
    <location>
        <begin position="787"/>
        <end position="799"/>
    </location>
</feature>
<dbReference type="Gene3D" id="2.130.10.10">
    <property type="entry name" value="YVTN repeat-like/Quinoprotein amine dehydrogenase"/>
    <property type="match status" value="2"/>
</dbReference>
<dbReference type="STRING" id="597362.K5XPG4"/>
<dbReference type="PANTHER" id="PTHR22847:SF637">
    <property type="entry name" value="WD REPEAT DOMAIN 5B"/>
    <property type="match status" value="1"/>
</dbReference>
<dbReference type="InterPro" id="IPR011044">
    <property type="entry name" value="Quino_amine_DH_bsu"/>
</dbReference>
<evidence type="ECO:0000256" key="1">
    <source>
        <dbReference type="ARBA" id="ARBA00022574"/>
    </source>
</evidence>
<dbReference type="SUPFAM" id="SSF50978">
    <property type="entry name" value="WD40 repeat-like"/>
    <property type="match status" value="1"/>
</dbReference>
<dbReference type="PROSITE" id="PS50082">
    <property type="entry name" value="WD_REPEATS_2"/>
    <property type="match status" value="1"/>
</dbReference>
<reference evidence="7" key="1">
    <citation type="journal article" date="2012" name="Proc. Natl. Acad. Sci. U.S.A.">
        <title>Genome sequence of the button mushroom Agaricus bisporus reveals mechanisms governing adaptation to a humic-rich ecological niche.</title>
        <authorList>
            <person name="Morin E."/>
            <person name="Kohler A."/>
            <person name="Baker A.R."/>
            <person name="Foulongne-Oriol M."/>
            <person name="Lombard V."/>
            <person name="Nagy L.G."/>
            <person name="Ohm R.A."/>
            <person name="Patyshakuliyeva A."/>
            <person name="Brun A."/>
            <person name="Aerts A.L."/>
            <person name="Bailey A.M."/>
            <person name="Billette C."/>
            <person name="Coutinho P.M."/>
            <person name="Deakin G."/>
            <person name="Doddapaneni H."/>
            <person name="Floudas D."/>
            <person name="Grimwood J."/>
            <person name="Hilden K."/>
            <person name="Kuees U."/>
            <person name="LaButti K.M."/>
            <person name="Lapidus A."/>
            <person name="Lindquist E.A."/>
            <person name="Lucas S.M."/>
            <person name="Murat C."/>
            <person name="Riley R.W."/>
            <person name="Salamov A.A."/>
            <person name="Schmutz J."/>
            <person name="Subramanian V."/>
            <person name="Woesten H.A.B."/>
            <person name="Xu J."/>
            <person name="Eastwood D.C."/>
            <person name="Foster G.D."/>
            <person name="Sonnenberg A.S."/>
            <person name="Cullen D."/>
            <person name="de Vries R.P."/>
            <person name="Lundell T."/>
            <person name="Hibbett D.S."/>
            <person name="Henrissat B."/>
            <person name="Burton K.S."/>
            <person name="Kerrigan R.W."/>
            <person name="Challen M.P."/>
            <person name="Grigoriev I.V."/>
            <person name="Martin F."/>
        </authorList>
    </citation>
    <scope>NUCLEOTIDE SEQUENCE [LARGE SCALE GENOMIC DNA]</scope>
    <source>
        <strain evidence="7">JB137-S8 / ATCC MYA-4627 / FGSC 10392</strain>
    </source>
</reference>
<proteinExistence type="predicted"/>